<organism evidence="2 3">
    <name type="scientific">Pyronema omphalodes (strain CBS 100304)</name>
    <name type="common">Pyronema confluens</name>
    <dbReference type="NCBI Taxonomy" id="1076935"/>
    <lineage>
        <taxon>Eukaryota</taxon>
        <taxon>Fungi</taxon>
        <taxon>Dikarya</taxon>
        <taxon>Ascomycota</taxon>
        <taxon>Pezizomycotina</taxon>
        <taxon>Pezizomycetes</taxon>
        <taxon>Pezizales</taxon>
        <taxon>Pyronemataceae</taxon>
        <taxon>Pyronema</taxon>
    </lineage>
</organism>
<gene>
    <name evidence="2" type="ORF">PCON_02999</name>
</gene>
<keyword evidence="3" id="KW-1185">Reference proteome</keyword>
<dbReference type="EMBL" id="HF936391">
    <property type="protein sequence ID" value="CCX16394.1"/>
    <property type="molecule type" value="Genomic_DNA"/>
</dbReference>
<keyword evidence="1" id="KW-0732">Signal</keyword>
<protein>
    <submittedName>
        <fullName evidence="2">Uncharacterized protein</fullName>
    </submittedName>
</protein>
<evidence type="ECO:0000256" key="1">
    <source>
        <dbReference type="SAM" id="SignalP"/>
    </source>
</evidence>
<reference evidence="2 3" key="1">
    <citation type="journal article" date="2013" name="PLoS Genet.">
        <title>The genome and development-dependent transcriptomes of Pyronema confluens: a window into fungal evolution.</title>
        <authorList>
            <person name="Traeger S."/>
            <person name="Altegoer F."/>
            <person name="Freitag M."/>
            <person name="Gabaldon T."/>
            <person name="Kempken F."/>
            <person name="Kumar A."/>
            <person name="Marcet-Houben M."/>
            <person name="Poggeler S."/>
            <person name="Stajich J.E."/>
            <person name="Nowrousian M."/>
        </authorList>
    </citation>
    <scope>NUCLEOTIDE SEQUENCE [LARGE SCALE GENOMIC DNA]</scope>
    <source>
        <strain evidence="3">CBS 100304</strain>
        <tissue evidence="2">Vegetative mycelium</tissue>
    </source>
</reference>
<feature type="signal peptide" evidence="1">
    <location>
        <begin position="1"/>
        <end position="18"/>
    </location>
</feature>
<sequence length="35" mass="3832">MQVLLIMCLLSAYPTSWVINIHAHTACIQDSSLGT</sequence>
<dbReference type="Proteomes" id="UP000018144">
    <property type="component" value="Unassembled WGS sequence"/>
</dbReference>
<dbReference type="AlphaFoldDB" id="U4LB47"/>
<feature type="chain" id="PRO_5004651285" evidence="1">
    <location>
        <begin position="19"/>
        <end position="35"/>
    </location>
</feature>
<evidence type="ECO:0000313" key="2">
    <source>
        <dbReference type="EMBL" id="CCX16394.1"/>
    </source>
</evidence>
<evidence type="ECO:0000313" key="3">
    <source>
        <dbReference type="Proteomes" id="UP000018144"/>
    </source>
</evidence>
<proteinExistence type="predicted"/>
<name>U4LB47_PYROM</name>
<accession>U4LB47</accession>